<dbReference type="InterPro" id="IPR036689">
    <property type="entry name" value="ESAT-6-like_sf"/>
</dbReference>
<protein>
    <submittedName>
        <fullName evidence="1">WXG100 family type VII secretion target</fullName>
    </submittedName>
</protein>
<organism evidence="1 4">
    <name type="scientific">Streptomyces radicis</name>
    <dbReference type="NCBI Taxonomy" id="1750517"/>
    <lineage>
        <taxon>Bacteria</taxon>
        <taxon>Bacillati</taxon>
        <taxon>Actinomycetota</taxon>
        <taxon>Actinomycetes</taxon>
        <taxon>Kitasatosporales</taxon>
        <taxon>Streptomycetaceae</taxon>
        <taxon>Streptomyces</taxon>
    </lineage>
</organism>
<comment type="caution">
    <text evidence="1">The sequence shown here is derived from an EMBL/GenBank/DDBJ whole genome shotgun (WGS) entry which is preliminary data.</text>
</comment>
<evidence type="ECO:0000313" key="2">
    <source>
        <dbReference type="EMBL" id="RKN18354.1"/>
    </source>
</evidence>
<evidence type="ECO:0000313" key="1">
    <source>
        <dbReference type="EMBL" id="RKN07631.1"/>
    </source>
</evidence>
<dbReference type="Proteomes" id="UP000275024">
    <property type="component" value="Unassembled WGS sequence"/>
</dbReference>
<gene>
    <name evidence="2" type="ORF">D7318_22645</name>
    <name evidence="1" type="ORF">D7319_18410</name>
</gene>
<dbReference type="EMBL" id="RBDX01000014">
    <property type="protein sequence ID" value="RKN07631.1"/>
    <property type="molecule type" value="Genomic_DNA"/>
</dbReference>
<dbReference type="Pfam" id="PF06013">
    <property type="entry name" value="WXG100"/>
    <property type="match status" value="1"/>
</dbReference>
<dbReference type="InterPro" id="IPR010310">
    <property type="entry name" value="T7SS_ESAT-6-like"/>
</dbReference>
<dbReference type="Gene3D" id="1.10.287.1060">
    <property type="entry name" value="ESAT-6-like"/>
    <property type="match status" value="1"/>
</dbReference>
<reference evidence="3 4" key="1">
    <citation type="submission" date="2018-09" db="EMBL/GenBank/DDBJ databases">
        <title>Streptomyces sp. nov. DS1-2, an endophytic actinomycete isolated from roots of Dendrobium scabrilingue.</title>
        <authorList>
            <person name="Kuncharoen N."/>
            <person name="Kudo T."/>
            <person name="Ohkuma M."/>
            <person name="Yuki M."/>
            <person name="Tanasupawat S."/>
        </authorList>
    </citation>
    <scope>NUCLEOTIDE SEQUENCE [LARGE SCALE GENOMIC DNA]</scope>
    <source>
        <strain evidence="1 4">AZ1-7</strain>
        <strain evidence="2 3">DS1-2</strain>
    </source>
</reference>
<dbReference type="AlphaFoldDB" id="A0A3A9W301"/>
<proteinExistence type="predicted"/>
<evidence type="ECO:0000313" key="3">
    <source>
        <dbReference type="Proteomes" id="UP000268652"/>
    </source>
</evidence>
<keyword evidence="3" id="KW-1185">Reference proteome</keyword>
<sequence>MLPMGRDGDIDVTYQDMRDAGDDLIEAKGELLTKLNQLRAYVSDLVRDGYVTSASSGAFDQQYQVFHDGGTQAVEALQGLGDFLKGAADGFSNLDQELEQGLRE</sequence>
<dbReference type="SUPFAM" id="SSF140453">
    <property type="entry name" value="EsxAB dimer-like"/>
    <property type="match status" value="1"/>
</dbReference>
<evidence type="ECO:0000313" key="4">
    <source>
        <dbReference type="Proteomes" id="UP000275024"/>
    </source>
</evidence>
<dbReference type="EMBL" id="RBDY01000020">
    <property type="protein sequence ID" value="RKN18354.1"/>
    <property type="molecule type" value="Genomic_DNA"/>
</dbReference>
<accession>A0A3A9W301</accession>
<name>A0A3A9W301_9ACTN</name>
<dbReference type="Proteomes" id="UP000268652">
    <property type="component" value="Unassembled WGS sequence"/>
</dbReference>